<dbReference type="EMBL" id="JARBDR010000917">
    <property type="protein sequence ID" value="KAJ8302857.1"/>
    <property type="molecule type" value="Genomic_DNA"/>
</dbReference>
<evidence type="ECO:0008006" key="3">
    <source>
        <dbReference type="Google" id="ProtNLM"/>
    </source>
</evidence>
<keyword evidence="2" id="KW-1185">Reference proteome</keyword>
<gene>
    <name evidence="1" type="ORF">KUTeg_019253</name>
</gene>
<protein>
    <recommendedName>
        <fullName evidence="3">Vitellogenin</fullName>
    </recommendedName>
</protein>
<feature type="non-terminal residue" evidence="1">
    <location>
        <position position="1"/>
    </location>
</feature>
<dbReference type="Proteomes" id="UP001217089">
    <property type="component" value="Unassembled WGS sequence"/>
</dbReference>
<name>A0ABQ9EC10_TEGGR</name>
<reference evidence="1 2" key="1">
    <citation type="submission" date="2022-12" db="EMBL/GenBank/DDBJ databases">
        <title>Chromosome-level genome of Tegillarca granosa.</title>
        <authorList>
            <person name="Kim J."/>
        </authorList>
    </citation>
    <scope>NUCLEOTIDE SEQUENCE [LARGE SCALE GENOMIC DNA]</scope>
    <source>
        <strain evidence="1">Teg-2019</strain>
        <tissue evidence="1">Adductor muscle</tissue>
    </source>
</reference>
<accession>A0ABQ9EC10</accession>
<evidence type="ECO:0000313" key="2">
    <source>
        <dbReference type="Proteomes" id="UP001217089"/>
    </source>
</evidence>
<comment type="caution">
    <text evidence="1">The sequence shown here is derived from an EMBL/GenBank/DDBJ whole genome shotgun (WGS) entry which is preliminary data.</text>
</comment>
<organism evidence="1 2">
    <name type="scientific">Tegillarca granosa</name>
    <name type="common">Malaysian cockle</name>
    <name type="synonym">Anadara granosa</name>
    <dbReference type="NCBI Taxonomy" id="220873"/>
    <lineage>
        <taxon>Eukaryota</taxon>
        <taxon>Metazoa</taxon>
        <taxon>Spiralia</taxon>
        <taxon>Lophotrochozoa</taxon>
        <taxon>Mollusca</taxon>
        <taxon>Bivalvia</taxon>
        <taxon>Autobranchia</taxon>
        <taxon>Pteriomorphia</taxon>
        <taxon>Arcoida</taxon>
        <taxon>Arcoidea</taxon>
        <taxon>Arcidae</taxon>
        <taxon>Tegillarca</taxon>
    </lineage>
</organism>
<evidence type="ECO:0000313" key="1">
    <source>
        <dbReference type="EMBL" id="KAJ8302857.1"/>
    </source>
</evidence>
<proteinExistence type="predicted"/>
<sequence length="141" mass="16091">RKILKVESFWNQTESYSNNFKLLAYDENADFRPAPVIIPDSLHVGWPISGFQQLQSEHQLILPKITFEQIDTYFLYRLAGGIRAIEKGQDMLRGERVSACSVQVTDNIYFTGIVGASMKNQVTYNYKLKVEKATGDPMNSH</sequence>